<dbReference type="AlphaFoldDB" id="A0A0E9PD01"/>
<evidence type="ECO:0000313" key="1">
    <source>
        <dbReference type="EMBL" id="JAH02167.1"/>
    </source>
</evidence>
<reference evidence="1" key="2">
    <citation type="journal article" date="2015" name="Fish Shellfish Immunol.">
        <title>Early steps in the European eel (Anguilla anguilla)-Vibrio vulnificus interaction in the gills: Role of the RtxA13 toxin.</title>
        <authorList>
            <person name="Callol A."/>
            <person name="Pajuelo D."/>
            <person name="Ebbesson L."/>
            <person name="Teles M."/>
            <person name="MacKenzie S."/>
            <person name="Amaro C."/>
        </authorList>
    </citation>
    <scope>NUCLEOTIDE SEQUENCE</scope>
</reference>
<dbReference type="EMBL" id="GBXM01106410">
    <property type="protein sequence ID" value="JAH02167.1"/>
    <property type="molecule type" value="Transcribed_RNA"/>
</dbReference>
<name>A0A0E9PD01_ANGAN</name>
<reference evidence="1" key="1">
    <citation type="submission" date="2014-11" db="EMBL/GenBank/DDBJ databases">
        <authorList>
            <person name="Amaro Gonzalez C."/>
        </authorList>
    </citation>
    <scope>NUCLEOTIDE SEQUENCE</scope>
</reference>
<sequence>MHKYLPLCTHICTSENVCTI</sequence>
<protein>
    <submittedName>
        <fullName evidence="1">Uncharacterized protein</fullName>
    </submittedName>
</protein>
<organism evidence="1">
    <name type="scientific">Anguilla anguilla</name>
    <name type="common">European freshwater eel</name>
    <name type="synonym">Muraena anguilla</name>
    <dbReference type="NCBI Taxonomy" id="7936"/>
    <lineage>
        <taxon>Eukaryota</taxon>
        <taxon>Metazoa</taxon>
        <taxon>Chordata</taxon>
        <taxon>Craniata</taxon>
        <taxon>Vertebrata</taxon>
        <taxon>Euteleostomi</taxon>
        <taxon>Actinopterygii</taxon>
        <taxon>Neopterygii</taxon>
        <taxon>Teleostei</taxon>
        <taxon>Anguilliformes</taxon>
        <taxon>Anguillidae</taxon>
        <taxon>Anguilla</taxon>
    </lineage>
</organism>
<proteinExistence type="predicted"/>
<accession>A0A0E9PD01</accession>